<gene>
    <name evidence="1" type="ORF">LCGC14_1340130</name>
</gene>
<protein>
    <submittedName>
        <fullName evidence="1">Uncharacterized protein</fullName>
    </submittedName>
</protein>
<comment type="caution">
    <text evidence="1">The sequence shown here is derived from an EMBL/GenBank/DDBJ whole genome shotgun (WGS) entry which is preliminary data.</text>
</comment>
<sequence>MGFLDLMLPDTFLENLELCAFIFNQSEVTLSEIYSSFKIKRIRLKNKIKEMIKLKLITIEKIAAENDIKITSTDTLGLLFEAFLEQVNSEKSYERDIIHKGIGKKRRRDKYDNIIIRSTPQLADFLETMHFLVRSTENQLKKKGYI</sequence>
<dbReference type="EMBL" id="LAZR01008189">
    <property type="protein sequence ID" value="KKM80409.1"/>
    <property type="molecule type" value="Genomic_DNA"/>
</dbReference>
<reference evidence="1" key="1">
    <citation type="journal article" date="2015" name="Nature">
        <title>Complex archaea that bridge the gap between prokaryotes and eukaryotes.</title>
        <authorList>
            <person name="Spang A."/>
            <person name="Saw J.H."/>
            <person name="Jorgensen S.L."/>
            <person name="Zaremba-Niedzwiedzka K."/>
            <person name="Martijn J."/>
            <person name="Lind A.E."/>
            <person name="van Eijk R."/>
            <person name="Schleper C."/>
            <person name="Guy L."/>
            <person name="Ettema T.J."/>
        </authorList>
    </citation>
    <scope>NUCLEOTIDE SEQUENCE</scope>
</reference>
<accession>A0A0F9KDS1</accession>
<proteinExistence type="predicted"/>
<dbReference type="AlphaFoldDB" id="A0A0F9KDS1"/>
<evidence type="ECO:0000313" key="1">
    <source>
        <dbReference type="EMBL" id="KKM80409.1"/>
    </source>
</evidence>
<organism evidence="1">
    <name type="scientific">marine sediment metagenome</name>
    <dbReference type="NCBI Taxonomy" id="412755"/>
    <lineage>
        <taxon>unclassified sequences</taxon>
        <taxon>metagenomes</taxon>
        <taxon>ecological metagenomes</taxon>
    </lineage>
</organism>
<name>A0A0F9KDS1_9ZZZZ</name>